<sequence>MTFFEHIDDENISGVAYKNNSIKKHIIAILSAYGNNTIADLSKELKLSVPKITNVINELIDEGLVKDYGKSTTVSGRKPNIYGLLPTSGFFVGVDVKHNHVNIGLIDLNKEVVSIAENLPYKLANNQASLDDLCKIIQTFIKKSSVPKEKILALGLNLSGRINYKTGYSYSFFHFSETPLSKYLEETLKLKTFIENDSRAMAYGEFMSGVVKQEKNVLFLNLDYGIGMGTLINGQIYYGQSGFAGEFGHIPLFDNEIICHCGKKGCLETEASGRALTDLFIQKVREGYATTLTQTVEVDDINLSHIISAIHADDVLAIELLATIAEKLGRAIAILINLYNPELIILGGSLAQTNDYILLPIKSAINKFSLNLVSTDTKIKLSQLQEKAGVIGACLLVRDRLLDINQ</sequence>
<dbReference type="InterPro" id="IPR043129">
    <property type="entry name" value="ATPase_NBD"/>
</dbReference>
<reference evidence="2 3" key="1">
    <citation type="submission" date="2018-04" db="EMBL/GenBank/DDBJ databases">
        <title>Sphingobacterium cortibacter sp. nov.</title>
        <authorList>
            <person name="Li Y."/>
        </authorList>
    </citation>
    <scope>NUCLEOTIDE SEQUENCE [LARGE SCALE GENOMIC DNA]</scope>
    <source>
        <strain evidence="2 3">2c-3</strain>
    </source>
</reference>
<dbReference type="OrthoDB" id="9810372at2"/>
<dbReference type="PANTHER" id="PTHR18964">
    <property type="entry name" value="ROK (REPRESSOR, ORF, KINASE) FAMILY"/>
    <property type="match status" value="1"/>
</dbReference>
<dbReference type="RefSeq" id="WP_116774624.1">
    <property type="nucleotide sequence ID" value="NZ_QDKG01000001.1"/>
</dbReference>
<dbReference type="InterPro" id="IPR036390">
    <property type="entry name" value="WH_DNA-bd_sf"/>
</dbReference>
<dbReference type="EMBL" id="QDKG01000001">
    <property type="protein sequence ID" value="PVH26765.1"/>
    <property type="molecule type" value="Genomic_DNA"/>
</dbReference>
<dbReference type="SUPFAM" id="SSF46785">
    <property type="entry name" value="Winged helix' DNA-binding domain"/>
    <property type="match status" value="1"/>
</dbReference>
<gene>
    <name evidence="2" type="ORF">DC487_03940</name>
</gene>
<comment type="similarity">
    <text evidence="1">Belongs to the ROK (NagC/XylR) family.</text>
</comment>
<dbReference type="AlphaFoldDB" id="A0A2T8HMY0"/>
<evidence type="ECO:0000256" key="1">
    <source>
        <dbReference type="ARBA" id="ARBA00006479"/>
    </source>
</evidence>
<evidence type="ECO:0000313" key="2">
    <source>
        <dbReference type="EMBL" id="PVH26765.1"/>
    </source>
</evidence>
<protein>
    <submittedName>
        <fullName evidence="2">ROK family transcriptional regulator</fullName>
    </submittedName>
</protein>
<dbReference type="Gene3D" id="3.30.420.40">
    <property type="match status" value="2"/>
</dbReference>
<dbReference type="Gene3D" id="1.10.10.10">
    <property type="entry name" value="Winged helix-like DNA-binding domain superfamily/Winged helix DNA-binding domain"/>
    <property type="match status" value="1"/>
</dbReference>
<dbReference type="Pfam" id="PF00480">
    <property type="entry name" value="ROK"/>
    <property type="match status" value="1"/>
</dbReference>
<proteinExistence type="inferred from homology"/>
<dbReference type="PANTHER" id="PTHR18964:SF149">
    <property type="entry name" value="BIFUNCTIONAL UDP-N-ACETYLGLUCOSAMINE 2-EPIMERASE_N-ACETYLMANNOSAMINE KINASE"/>
    <property type="match status" value="1"/>
</dbReference>
<name>A0A2T8HMY0_9SPHI</name>
<evidence type="ECO:0000313" key="3">
    <source>
        <dbReference type="Proteomes" id="UP000245627"/>
    </source>
</evidence>
<dbReference type="InterPro" id="IPR036388">
    <property type="entry name" value="WH-like_DNA-bd_sf"/>
</dbReference>
<accession>A0A2T8HMY0</accession>
<dbReference type="Pfam" id="PF13412">
    <property type="entry name" value="HTH_24"/>
    <property type="match status" value="1"/>
</dbReference>
<dbReference type="SUPFAM" id="SSF53067">
    <property type="entry name" value="Actin-like ATPase domain"/>
    <property type="match status" value="2"/>
</dbReference>
<dbReference type="InterPro" id="IPR000600">
    <property type="entry name" value="ROK"/>
</dbReference>
<organism evidence="2 3">
    <name type="scientific">Sphingobacterium corticibacter</name>
    <dbReference type="NCBI Taxonomy" id="2171749"/>
    <lineage>
        <taxon>Bacteria</taxon>
        <taxon>Pseudomonadati</taxon>
        <taxon>Bacteroidota</taxon>
        <taxon>Sphingobacteriia</taxon>
        <taxon>Sphingobacteriales</taxon>
        <taxon>Sphingobacteriaceae</taxon>
        <taxon>Sphingobacterium</taxon>
    </lineage>
</organism>
<comment type="caution">
    <text evidence="2">The sequence shown here is derived from an EMBL/GenBank/DDBJ whole genome shotgun (WGS) entry which is preliminary data.</text>
</comment>
<dbReference type="Proteomes" id="UP000245627">
    <property type="component" value="Unassembled WGS sequence"/>
</dbReference>
<keyword evidence="3" id="KW-1185">Reference proteome</keyword>